<feature type="domain" description="HVO-A0261-like N-terminal" evidence="2">
    <location>
        <begin position="5"/>
        <end position="81"/>
    </location>
</feature>
<dbReference type="AlphaFoldDB" id="A0ABD5ZMI4"/>
<dbReference type="Pfam" id="PF08350">
    <property type="entry name" value="FilR1_middle"/>
    <property type="match status" value="1"/>
</dbReference>
<evidence type="ECO:0000259" key="2">
    <source>
        <dbReference type="Pfam" id="PF25213"/>
    </source>
</evidence>
<reference evidence="3 4" key="1">
    <citation type="journal article" date="2019" name="Int. J. Syst. Evol. Microbiol.">
        <title>The Global Catalogue of Microorganisms (GCM) 10K type strain sequencing project: providing services to taxonomists for standard genome sequencing and annotation.</title>
        <authorList>
            <consortium name="The Broad Institute Genomics Platform"/>
            <consortium name="The Broad Institute Genome Sequencing Center for Infectious Disease"/>
            <person name="Wu L."/>
            <person name="Ma J."/>
        </authorList>
    </citation>
    <scope>NUCLEOTIDE SEQUENCE [LARGE SCALE GENOMIC DNA]</scope>
    <source>
        <strain evidence="3 4">DT85</strain>
    </source>
</reference>
<evidence type="ECO:0000313" key="4">
    <source>
        <dbReference type="Proteomes" id="UP001596398"/>
    </source>
</evidence>
<evidence type="ECO:0000313" key="3">
    <source>
        <dbReference type="EMBL" id="MFC7234663.1"/>
    </source>
</evidence>
<keyword evidence="4" id="KW-1185">Reference proteome</keyword>
<dbReference type="CDD" id="cd00090">
    <property type="entry name" value="HTH_ARSR"/>
    <property type="match status" value="1"/>
</dbReference>
<accession>A0ABD5ZMI4</accession>
<dbReference type="RefSeq" id="WP_276235676.1">
    <property type="nucleotide sequence ID" value="NZ_CP119802.1"/>
</dbReference>
<dbReference type="GeneID" id="79266331"/>
<sequence length="261" mass="28007">MLELVLSRRRYLERLADAPAWKRDLIDEFDHSRSTVDRALAALTDAGLVAAGEAGYETTYSGETMLDVADEATAVADTVDAAAALLNHLPTDAPRDHRFLAGAESVGMDDRSPAEVLGRMRVAVGDSDRFRGAAFSANDDGFIETVYRRSVVEGATEVRFVATPAPARYVATEFPDLVAGILDSDAIEVRVAPSMPFACYLATADGETTGYLGVHGEHDNFLGFVANDRPGAVAWLESVYAERWTAAAPFADFLADEGLSP</sequence>
<dbReference type="Gene3D" id="1.10.10.10">
    <property type="entry name" value="Winged helix-like DNA-binding domain superfamily/Winged helix DNA-binding domain"/>
    <property type="match status" value="1"/>
</dbReference>
<evidence type="ECO:0000259" key="1">
    <source>
        <dbReference type="Pfam" id="PF08350"/>
    </source>
</evidence>
<dbReference type="InterPro" id="IPR057527">
    <property type="entry name" value="HVO_A0261-like_N"/>
</dbReference>
<name>A0ABD5ZMI4_9EURY</name>
<gene>
    <name evidence="3" type="ORF">ACFQJ4_04940</name>
</gene>
<organism evidence="3 4">
    <name type="scientific">Halosegnis marinus</name>
    <dbReference type="NCBI Taxonomy" id="3034023"/>
    <lineage>
        <taxon>Archaea</taxon>
        <taxon>Methanobacteriati</taxon>
        <taxon>Methanobacteriota</taxon>
        <taxon>Stenosarchaea group</taxon>
        <taxon>Halobacteria</taxon>
        <taxon>Halobacteriales</taxon>
        <taxon>Natronomonadaceae</taxon>
        <taxon>Halosegnis</taxon>
    </lineage>
</organism>
<dbReference type="InterPro" id="IPR011991">
    <property type="entry name" value="ArsR-like_HTH"/>
</dbReference>
<protein>
    <submittedName>
        <fullName evidence="3">MarR family transcriptional regulator</fullName>
    </submittedName>
</protein>
<feature type="domain" description="Methanogenesis regulatory protein FilR1 middle" evidence="1">
    <location>
        <begin position="114"/>
        <end position="245"/>
    </location>
</feature>
<dbReference type="InterPro" id="IPR036390">
    <property type="entry name" value="WH_DNA-bd_sf"/>
</dbReference>
<dbReference type="Pfam" id="PF25213">
    <property type="entry name" value="HVO_A0261_N"/>
    <property type="match status" value="1"/>
</dbReference>
<dbReference type="Proteomes" id="UP001596398">
    <property type="component" value="Unassembled WGS sequence"/>
</dbReference>
<comment type="caution">
    <text evidence="3">The sequence shown here is derived from an EMBL/GenBank/DDBJ whole genome shotgun (WGS) entry which is preliminary data.</text>
</comment>
<dbReference type="EMBL" id="JBHTAP010000001">
    <property type="protein sequence ID" value="MFC7234663.1"/>
    <property type="molecule type" value="Genomic_DNA"/>
</dbReference>
<dbReference type="InterPro" id="IPR013561">
    <property type="entry name" value="FilR1_middle_dom"/>
</dbReference>
<proteinExistence type="predicted"/>
<dbReference type="InterPro" id="IPR036388">
    <property type="entry name" value="WH-like_DNA-bd_sf"/>
</dbReference>
<dbReference type="SUPFAM" id="SSF46785">
    <property type="entry name" value="Winged helix' DNA-binding domain"/>
    <property type="match status" value="1"/>
</dbReference>